<evidence type="ECO:0000256" key="7">
    <source>
        <dbReference type="SAM" id="Phobius"/>
    </source>
</evidence>
<dbReference type="PANTHER" id="PTHR16133">
    <property type="entry name" value="SOLUTE CARRIER FAMILY 39 ZINC TRANSPORTER , MEMBER 9-RELATED"/>
    <property type="match status" value="1"/>
</dbReference>
<dbReference type="OrthoDB" id="19859at2759"/>
<feature type="transmembrane region" description="Helical" evidence="7">
    <location>
        <begin position="206"/>
        <end position="228"/>
    </location>
</feature>
<name>A0A9N9ALI7_9GLOM</name>
<accession>A0A9N9ALI7</accession>
<organism evidence="8 9">
    <name type="scientific">Paraglomus occultum</name>
    <dbReference type="NCBI Taxonomy" id="144539"/>
    <lineage>
        <taxon>Eukaryota</taxon>
        <taxon>Fungi</taxon>
        <taxon>Fungi incertae sedis</taxon>
        <taxon>Mucoromycota</taxon>
        <taxon>Glomeromycotina</taxon>
        <taxon>Glomeromycetes</taxon>
        <taxon>Paraglomerales</taxon>
        <taxon>Paraglomeraceae</taxon>
        <taxon>Paraglomus</taxon>
    </lineage>
</organism>
<reference evidence="8" key="1">
    <citation type="submission" date="2021-06" db="EMBL/GenBank/DDBJ databases">
        <authorList>
            <person name="Kallberg Y."/>
            <person name="Tangrot J."/>
            <person name="Rosling A."/>
        </authorList>
    </citation>
    <scope>NUCLEOTIDE SEQUENCE</scope>
    <source>
        <strain evidence="8">IA702</strain>
    </source>
</reference>
<evidence type="ECO:0000313" key="8">
    <source>
        <dbReference type="EMBL" id="CAG8537289.1"/>
    </source>
</evidence>
<dbReference type="InterPro" id="IPR003689">
    <property type="entry name" value="ZIP"/>
</dbReference>
<sequence length="330" mass="35456">MFAGSFLAGIIPLFFQLSEERLRITSALGIGLLVGTSLVVIIPEGIETLYSIEFSNDISVKEILPYLSQGPDAPTSADSSSGTITNSMKRRDDLDLDADGEDASLLFSPPPSHSHKNSTHRYVGLSLLLGFVLMFLIDQIGAPHAHAYTSEFPERHSPASSEHLDMSSDLEAPKHQLSSITIGLVIHAAADGIALGASANQPNLELMVFLAIMLHKAPSAFGLCAVLLREGLGRRQIRRRVAIFSASAPTTAILTWILLGNIGDVGTAKALWWTAVLLLFSGGTFLYVAMHVMKDLNGSERGHTSKLPRKIVTAVIIGMFAPILLELGHL</sequence>
<evidence type="ECO:0000313" key="9">
    <source>
        <dbReference type="Proteomes" id="UP000789572"/>
    </source>
</evidence>
<dbReference type="GO" id="GO:0006829">
    <property type="term" value="P:zinc ion transport"/>
    <property type="evidence" value="ECO:0007669"/>
    <property type="project" value="InterPro"/>
</dbReference>
<keyword evidence="6 7" id="KW-0472">Membrane</keyword>
<evidence type="ECO:0000256" key="5">
    <source>
        <dbReference type="ARBA" id="ARBA00023034"/>
    </source>
</evidence>
<keyword evidence="5" id="KW-0333">Golgi apparatus</keyword>
<dbReference type="AlphaFoldDB" id="A0A9N9ALI7"/>
<feature type="transmembrane region" description="Helical" evidence="7">
    <location>
        <begin position="240"/>
        <end position="259"/>
    </location>
</feature>
<comment type="subcellular location">
    <subcellularLocation>
        <location evidence="1">Endomembrane system</location>
        <topology evidence="1">Multi-pass membrane protein</topology>
    </subcellularLocation>
    <subcellularLocation>
        <location evidence="2">Golgi apparatus membrane</location>
    </subcellularLocation>
</comment>
<feature type="transmembrane region" description="Helical" evidence="7">
    <location>
        <begin position="271"/>
        <end position="290"/>
    </location>
</feature>
<evidence type="ECO:0000256" key="3">
    <source>
        <dbReference type="ARBA" id="ARBA00022692"/>
    </source>
</evidence>
<evidence type="ECO:0000256" key="1">
    <source>
        <dbReference type="ARBA" id="ARBA00004127"/>
    </source>
</evidence>
<feature type="transmembrane region" description="Helical" evidence="7">
    <location>
        <begin position="22"/>
        <end position="42"/>
    </location>
</feature>
<protein>
    <submittedName>
        <fullName evidence="8">9661_t:CDS:1</fullName>
    </submittedName>
</protein>
<dbReference type="GO" id="GO:0046873">
    <property type="term" value="F:metal ion transmembrane transporter activity"/>
    <property type="evidence" value="ECO:0007669"/>
    <property type="project" value="InterPro"/>
</dbReference>
<dbReference type="GO" id="GO:0000139">
    <property type="term" value="C:Golgi membrane"/>
    <property type="evidence" value="ECO:0007669"/>
    <property type="project" value="UniProtKB-SubCell"/>
</dbReference>
<feature type="transmembrane region" description="Helical" evidence="7">
    <location>
        <begin position="122"/>
        <end position="142"/>
    </location>
</feature>
<dbReference type="Pfam" id="PF02535">
    <property type="entry name" value="Zip"/>
    <property type="match status" value="1"/>
</dbReference>
<dbReference type="PANTHER" id="PTHR16133:SF0">
    <property type="entry name" value="ZINC_IRON REGULATED TRANSPORTER-RELATED PROTEIN 102B, ISOFORM E"/>
    <property type="match status" value="1"/>
</dbReference>
<dbReference type="EMBL" id="CAJVPJ010000558">
    <property type="protein sequence ID" value="CAG8537289.1"/>
    <property type="molecule type" value="Genomic_DNA"/>
</dbReference>
<proteinExistence type="predicted"/>
<keyword evidence="3 7" id="KW-0812">Transmembrane</keyword>
<comment type="caution">
    <text evidence="8">The sequence shown here is derived from an EMBL/GenBank/DDBJ whole genome shotgun (WGS) entry which is preliminary data.</text>
</comment>
<dbReference type="InterPro" id="IPR045891">
    <property type="entry name" value="ZIP9"/>
</dbReference>
<keyword evidence="4 7" id="KW-1133">Transmembrane helix</keyword>
<gene>
    <name evidence="8" type="ORF">POCULU_LOCUS4358</name>
</gene>
<dbReference type="Proteomes" id="UP000789572">
    <property type="component" value="Unassembled WGS sequence"/>
</dbReference>
<evidence type="ECO:0000256" key="4">
    <source>
        <dbReference type="ARBA" id="ARBA00022989"/>
    </source>
</evidence>
<evidence type="ECO:0000256" key="6">
    <source>
        <dbReference type="ARBA" id="ARBA00023136"/>
    </source>
</evidence>
<evidence type="ECO:0000256" key="2">
    <source>
        <dbReference type="ARBA" id="ARBA00004394"/>
    </source>
</evidence>
<feature type="transmembrane region" description="Helical" evidence="7">
    <location>
        <begin position="311"/>
        <end position="329"/>
    </location>
</feature>
<keyword evidence="9" id="KW-1185">Reference proteome</keyword>